<dbReference type="InterPro" id="IPR017984">
    <property type="entry name" value="Chromo_dom_subgr"/>
</dbReference>
<dbReference type="FunFam" id="2.40.50.40:FF:000031">
    <property type="entry name" value="Heterochromatin protein 1"/>
    <property type="match status" value="1"/>
</dbReference>
<dbReference type="InterPro" id="IPR016197">
    <property type="entry name" value="Chromo-like_dom_sf"/>
</dbReference>
<dbReference type="SMART" id="SM00300">
    <property type="entry name" value="ChSh"/>
    <property type="match status" value="1"/>
</dbReference>
<dbReference type="AlphaFoldDB" id="A0A1A9WYC0"/>
<feature type="compositionally biased region" description="Polar residues" evidence="4">
    <location>
        <begin position="110"/>
        <end position="129"/>
    </location>
</feature>
<dbReference type="GO" id="GO:0000792">
    <property type="term" value="C:heterochromatin"/>
    <property type="evidence" value="ECO:0007669"/>
    <property type="project" value="UniProtKB-ARBA"/>
</dbReference>
<dbReference type="InterPro" id="IPR023780">
    <property type="entry name" value="Chromo_domain"/>
</dbReference>
<dbReference type="CDD" id="cd18653">
    <property type="entry name" value="CD_HP1a_insect"/>
    <property type="match status" value="1"/>
</dbReference>
<dbReference type="InterPro" id="IPR051219">
    <property type="entry name" value="Heterochromatin_chromo-domain"/>
</dbReference>
<comment type="subcellular location">
    <subcellularLocation>
        <location evidence="1">Nucleus</location>
    </subcellularLocation>
</comment>
<accession>A0A1A9WYC0</accession>
<dbReference type="PROSITE" id="PS00598">
    <property type="entry name" value="CHROMO_1"/>
    <property type="match status" value="1"/>
</dbReference>
<dbReference type="GO" id="GO:0005634">
    <property type="term" value="C:nucleus"/>
    <property type="evidence" value="ECO:0007669"/>
    <property type="project" value="UniProtKB-SubCell"/>
</dbReference>
<dbReference type="PANTHER" id="PTHR22812">
    <property type="entry name" value="CHROMOBOX PROTEIN"/>
    <property type="match status" value="1"/>
</dbReference>
<organism evidence="6 7">
    <name type="scientific">Glossina brevipalpis</name>
    <dbReference type="NCBI Taxonomy" id="37001"/>
    <lineage>
        <taxon>Eukaryota</taxon>
        <taxon>Metazoa</taxon>
        <taxon>Ecdysozoa</taxon>
        <taxon>Arthropoda</taxon>
        <taxon>Hexapoda</taxon>
        <taxon>Insecta</taxon>
        <taxon>Pterygota</taxon>
        <taxon>Neoptera</taxon>
        <taxon>Endopterygota</taxon>
        <taxon>Diptera</taxon>
        <taxon>Brachycera</taxon>
        <taxon>Muscomorpha</taxon>
        <taxon>Hippoboscoidea</taxon>
        <taxon>Glossinidae</taxon>
        <taxon>Glossina</taxon>
    </lineage>
</organism>
<name>A0A1A9WYC0_9MUSC</name>
<feature type="compositionally biased region" description="Basic and acidic residues" evidence="4">
    <location>
        <begin position="93"/>
        <end position="109"/>
    </location>
</feature>
<sequence>MKPKKNKVGAVSAKLYAVERVCDRRVRRGKIEYFLKWEGYSESENTWEPEENLECQDLIRQYEEEKDEAEVSTSKKKKSEEPKKAKKSGGRKLKNDNETKSAGTKEKPADSTNPKTDTESVSEASSKQPELTGFDKGLEAESILGVTDANGSLSYFIKFKGVDEGELVPSSVVNIKIPQIVIQYYEERLSWYVYDEETSKKITSVFAAFD</sequence>
<feature type="region of interest" description="Disordered" evidence="4">
    <location>
        <begin position="58"/>
        <end position="134"/>
    </location>
</feature>
<dbReference type="EnsemblMetazoa" id="GBRI037135-RA">
    <property type="protein sequence ID" value="GBRI037135-PA"/>
    <property type="gene ID" value="GBRI037135"/>
</dbReference>
<proteinExistence type="predicted"/>
<evidence type="ECO:0000256" key="1">
    <source>
        <dbReference type="ARBA" id="ARBA00004123"/>
    </source>
</evidence>
<dbReference type="Proteomes" id="UP000091820">
    <property type="component" value="Unassembled WGS sequence"/>
</dbReference>
<dbReference type="InterPro" id="IPR008251">
    <property type="entry name" value="Chromo_shadow_dom"/>
</dbReference>
<keyword evidence="7" id="KW-1185">Reference proteome</keyword>
<evidence type="ECO:0000256" key="3">
    <source>
        <dbReference type="ARBA" id="ARBA00023242"/>
    </source>
</evidence>
<dbReference type="STRING" id="37001.A0A1A9WYC0"/>
<evidence type="ECO:0000259" key="5">
    <source>
        <dbReference type="PROSITE" id="PS50013"/>
    </source>
</evidence>
<dbReference type="InterPro" id="IPR023779">
    <property type="entry name" value="Chromodomain_CS"/>
</dbReference>
<dbReference type="SUPFAM" id="SSF54160">
    <property type="entry name" value="Chromo domain-like"/>
    <property type="match status" value="2"/>
</dbReference>
<reference evidence="6" key="2">
    <citation type="submission" date="2020-05" db="UniProtKB">
        <authorList>
            <consortium name="EnsemblMetazoa"/>
        </authorList>
    </citation>
    <scope>IDENTIFICATION</scope>
    <source>
        <strain evidence="6">IAEA</strain>
    </source>
</reference>
<dbReference type="PROSITE" id="PS50013">
    <property type="entry name" value="CHROMO_2"/>
    <property type="match status" value="2"/>
</dbReference>
<dbReference type="SMART" id="SM00298">
    <property type="entry name" value="CHROMO"/>
    <property type="match status" value="2"/>
</dbReference>
<dbReference type="VEuPathDB" id="VectorBase:GBRI037135"/>
<keyword evidence="2" id="KW-0677">Repeat</keyword>
<keyword evidence="3" id="KW-0539">Nucleus</keyword>
<dbReference type="InterPro" id="IPR000953">
    <property type="entry name" value="Chromo/chromo_shadow_dom"/>
</dbReference>
<evidence type="ECO:0000313" key="6">
    <source>
        <dbReference type="EnsemblMetazoa" id="GBRI037135-PA"/>
    </source>
</evidence>
<evidence type="ECO:0000256" key="2">
    <source>
        <dbReference type="ARBA" id="ARBA00022737"/>
    </source>
</evidence>
<evidence type="ECO:0000313" key="7">
    <source>
        <dbReference type="Proteomes" id="UP000091820"/>
    </source>
</evidence>
<feature type="domain" description="Chromo" evidence="5">
    <location>
        <begin position="16"/>
        <end position="74"/>
    </location>
</feature>
<dbReference type="Pfam" id="PF01393">
    <property type="entry name" value="Chromo_shadow"/>
    <property type="match status" value="1"/>
</dbReference>
<dbReference type="Pfam" id="PF00385">
    <property type="entry name" value="Chromo"/>
    <property type="match status" value="1"/>
</dbReference>
<protein>
    <recommendedName>
        <fullName evidence="5">Chromo domain-containing protein</fullName>
    </recommendedName>
</protein>
<reference evidence="7" key="1">
    <citation type="submission" date="2014-03" db="EMBL/GenBank/DDBJ databases">
        <authorList>
            <person name="Aksoy S."/>
            <person name="Warren W."/>
            <person name="Wilson R.K."/>
        </authorList>
    </citation>
    <scope>NUCLEOTIDE SEQUENCE [LARGE SCALE GENOMIC DNA]</scope>
    <source>
        <strain evidence="7">IAEA</strain>
    </source>
</reference>
<evidence type="ECO:0000256" key="4">
    <source>
        <dbReference type="SAM" id="MobiDB-lite"/>
    </source>
</evidence>
<feature type="domain" description="Chromo" evidence="5">
    <location>
        <begin position="138"/>
        <end position="196"/>
    </location>
</feature>
<dbReference type="Gene3D" id="2.40.50.40">
    <property type="match status" value="2"/>
</dbReference>
<dbReference type="PRINTS" id="PR00504">
    <property type="entry name" value="CHROMODOMAIN"/>
</dbReference>